<dbReference type="EMBL" id="MLJW01000486">
    <property type="protein sequence ID" value="OIQ86336.1"/>
    <property type="molecule type" value="Genomic_DNA"/>
</dbReference>
<dbReference type="PANTHER" id="PTHR38693">
    <property type="entry name" value="UBIQUINONE BIOSYNTHESIS PROTEIN UBIJ"/>
    <property type="match status" value="1"/>
</dbReference>
<evidence type="ECO:0000259" key="2">
    <source>
        <dbReference type="Pfam" id="PF02036"/>
    </source>
</evidence>
<keyword evidence="1" id="KW-0175">Coiled coil</keyword>
<dbReference type="HAMAP" id="MF_02215">
    <property type="entry name" value="UbiJ"/>
    <property type="match status" value="1"/>
</dbReference>
<organism evidence="3">
    <name type="scientific">mine drainage metagenome</name>
    <dbReference type="NCBI Taxonomy" id="410659"/>
    <lineage>
        <taxon>unclassified sequences</taxon>
        <taxon>metagenomes</taxon>
        <taxon>ecological metagenomes</taxon>
    </lineage>
</organism>
<name>A0A1J5QSB6_9ZZZZ</name>
<accession>A0A1J5QSB6</accession>
<dbReference type="AlphaFoldDB" id="A0A1J5QSB6"/>
<sequence>MFKSLATHLLQHLIAQNSWANAMLQPFAGKSVQLNIPPVSAALVILEDGSLAMAGETNVANATVTIPPSLLLRLIAKDEAARLQINIAGDTHLASELAKVFTHMRWDYEDDLSKLVGDVPAYRVGQLSRQAVQTVKETSINLAEMLAEYWQEENPLIAKKRHVEEFNAQVDTLRADVERFEKKLAKLTQQHPSTNKSNGSAVD</sequence>
<dbReference type="InterPro" id="IPR038989">
    <property type="entry name" value="UbiJ"/>
</dbReference>
<proteinExistence type="inferred from homology"/>
<evidence type="ECO:0000256" key="1">
    <source>
        <dbReference type="SAM" id="Coils"/>
    </source>
</evidence>
<dbReference type="InterPro" id="IPR003033">
    <property type="entry name" value="SCP2_sterol-bd_dom"/>
</dbReference>
<dbReference type="GO" id="GO:0006744">
    <property type="term" value="P:ubiquinone biosynthetic process"/>
    <property type="evidence" value="ECO:0007669"/>
    <property type="project" value="InterPro"/>
</dbReference>
<feature type="coiled-coil region" evidence="1">
    <location>
        <begin position="163"/>
        <end position="190"/>
    </location>
</feature>
<reference evidence="3" key="1">
    <citation type="submission" date="2016-10" db="EMBL/GenBank/DDBJ databases">
        <title>Sequence of Gallionella enrichment culture.</title>
        <authorList>
            <person name="Poehlein A."/>
            <person name="Muehling M."/>
            <person name="Daniel R."/>
        </authorList>
    </citation>
    <scope>NUCLEOTIDE SEQUENCE</scope>
</reference>
<dbReference type="PANTHER" id="PTHR38693:SF1">
    <property type="entry name" value="UBIQUINONE BIOSYNTHESIS ACCESSORY FACTOR UBIJ"/>
    <property type="match status" value="1"/>
</dbReference>
<protein>
    <recommendedName>
        <fullName evidence="2">SCP2 domain-containing protein</fullName>
    </recommendedName>
</protein>
<gene>
    <name evidence="3" type="ORF">GALL_318060</name>
</gene>
<comment type="caution">
    <text evidence="3">The sequence shown here is derived from an EMBL/GenBank/DDBJ whole genome shotgun (WGS) entry which is preliminary data.</text>
</comment>
<dbReference type="Pfam" id="PF02036">
    <property type="entry name" value="SCP2"/>
    <property type="match status" value="1"/>
</dbReference>
<feature type="domain" description="SCP2" evidence="2">
    <location>
        <begin position="10"/>
        <end position="101"/>
    </location>
</feature>
<evidence type="ECO:0000313" key="3">
    <source>
        <dbReference type="EMBL" id="OIQ86336.1"/>
    </source>
</evidence>